<reference evidence="3 4" key="1">
    <citation type="submission" date="2024-08" db="EMBL/GenBank/DDBJ databases">
        <authorList>
            <person name="Feng Z."/>
            <person name="Ronholm J."/>
        </authorList>
    </citation>
    <scope>NUCLEOTIDE SEQUENCE [LARGE SCALE GENOMIC DNA]</scope>
    <source>
        <strain evidence="3 4">4-AB0-8</strain>
    </source>
</reference>
<protein>
    <submittedName>
        <fullName evidence="3">Phage baseplate assembly protein V</fullName>
    </submittedName>
</protein>
<dbReference type="NCBIfam" id="TIGR01644">
    <property type="entry name" value="phage_P2_V"/>
    <property type="match status" value="1"/>
</dbReference>
<gene>
    <name evidence="3" type="ORF">ACBP88_06445</name>
</gene>
<name>A0ABV4IB76_9BURK</name>
<sequence>MPAQAPELSPVELYRLLANMIRAGRVEQVRTGSAADPARCRVRTGELLTTWLPWVSPAAGGSGQTRHWRTPANGEPCLLLAPGGDLAQAVALPGLFSDDMPQGAVSEDVERHDFSESDFWEHNRQSSTLRFEIAAAIELKVGGSVLHITPEGTKLTTPEYTVDSPASTFTGAVTVNGLLTYKAGMAGNAGQGGSNTIQGGFAVTGGTITHNGKRVDDGHTHPDAHGGNTGVPN</sequence>
<dbReference type="Proteomes" id="UP001567350">
    <property type="component" value="Unassembled WGS sequence"/>
</dbReference>
<feature type="region of interest" description="Disordered" evidence="1">
    <location>
        <begin position="208"/>
        <end position="233"/>
    </location>
</feature>
<keyword evidence="4" id="KW-1185">Reference proteome</keyword>
<feature type="domain" description="Gp5/Type VI secretion system Vgr protein OB-fold" evidence="2">
    <location>
        <begin position="35"/>
        <end position="96"/>
    </location>
</feature>
<dbReference type="RefSeq" id="WP_370891633.1">
    <property type="nucleotide sequence ID" value="NZ_JBGJLR010000005.1"/>
</dbReference>
<evidence type="ECO:0000313" key="3">
    <source>
        <dbReference type="EMBL" id="MEZ2739104.1"/>
    </source>
</evidence>
<dbReference type="InterPro" id="IPR037026">
    <property type="entry name" value="Vgr_OB-fold_dom_sf"/>
</dbReference>
<dbReference type="InterPro" id="IPR013046">
    <property type="entry name" value="GpV/Gp45"/>
</dbReference>
<dbReference type="EMBL" id="JBGJLR010000005">
    <property type="protein sequence ID" value="MEZ2739104.1"/>
    <property type="molecule type" value="Genomic_DNA"/>
</dbReference>
<feature type="compositionally biased region" description="Basic and acidic residues" evidence="1">
    <location>
        <begin position="213"/>
        <end position="224"/>
    </location>
</feature>
<evidence type="ECO:0000256" key="1">
    <source>
        <dbReference type="SAM" id="MobiDB-lite"/>
    </source>
</evidence>
<organism evidence="3 4">
    <name type="scientific">Comamonas jiangduensis</name>
    <dbReference type="NCBI Taxonomy" id="1194168"/>
    <lineage>
        <taxon>Bacteria</taxon>
        <taxon>Pseudomonadati</taxon>
        <taxon>Pseudomonadota</taxon>
        <taxon>Betaproteobacteria</taxon>
        <taxon>Burkholderiales</taxon>
        <taxon>Comamonadaceae</taxon>
        <taxon>Comamonas</taxon>
    </lineage>
</organism>
<evidence type="ECO:0000259" key="2">
    <source>
        <dbReference type="Pfam" id="PF04717"/>
    </source>
</evidence>
<comment type="caution">
    <text evidence="3">The sequence shown here is derived from an EMBL/GenBank/DDBJ whole genome shotgun (WGS) entry which is preliminary data.</text>
</comment>
<dbReference type="Gene3D" id="2.40.50.230">
    <property type="entry name" value="Gp5 N-terminal domain"/>
    <property type="match status" value="1"/>
</dbReference>
<dbReference type="Pfam" id="PF04717">
    <property type="entry name" value="Phage_base_V"/>
    <property type="match status" value="1"/>
</dbReference>
<evidence type="ECO:0000313" key="4">
    <source>
        <dbReference type="Proteomes" id="UP001567350"/>
    </source>
</evidence>
<proteinExistence type="predicted"/>
<dbReference type="InterPro" id="IPR006531">
    <property type="entry name" value="Gp5/Vgr_OB"/>
</dbReference>
<accession>A0ABV4IB76</accession>